<proteinExistence type="predicted"/>
<dbReference type="Gene3D" id="1.10.1220.10">
    <property type="entry name" value="Met repressor-like"/>
    <property type="match status" value="1"/>
</dbReference>
<keyword evidence="3" id="KW-1185">Reference proteome</keyword>
<dbReference type="GO" id="GO:0003677">
    <property type="term" value="F:DNA binding"/>
    <property type="evidence" value="ECO:0007669"/>
    <property type="project" value="UniProtKB-KW"/>
</dbReference>
<accession>A0A7X0RV28</accession>
<comment type="caution">
    <text evidence="2">The sequence shown here is derived from an EMBL/GenBank/DDBJ whole genome shotgun (WGS) entry which is preliminary data.</text>
</comment>
<sequence>MATDKRQFTLRLNDEVFEKIKLIASKNKRSLTMHIEYVIEQHIAEYEKENGTIQEGPQ</sequence>
<keyword evidence="2" id="KW-0238">DNA-binding</keyword>
<dbReference type="SUPFAM" id="SSF47598">
    <property type="entry name" value="Ribbon-helix-helix"/>
    <property type="match status" value="1"/>
</dbReference>
<dbReference type="RefSeq" id="WP_185144144.1">
    <property type="nucleotide sequence ID" value="NZ_JACJVP010000029.1"/>
</dbReference>
<dbReference type="InterPro" id="IPR005569">
    <property type="entry name" value="Arc_DNA-bd_dom"/>
</dbReference>
<dbReference type="InterPro" id="IPR010985">
    <property type="entry name" value="Ribbon_hlx_hlx"/>
</dbReference>
<dbReference type="AlphaFoldDB" id="A0A7X0RV28"/>
<reference evidence="2 3" key="1">
    <citation type="submission" date="2020-08" db="EMBL/GenBank/DDBJ databases">
        <title>Cohnella phylogeny.</title>
        <authorList>
            <person name="Dunlap C."/>
        </authorList>
    </citation>
    <scope>NUCLEOTIDE SEQUENCE [LARGE SCALE GENOMIC DNA]</scope>
    <source>
        <strain evidence="2 3">DSM 28246</strain>
    </source>
</reference>
<name>A0A7X0RV28_9BACL</name>
<dbReference type="EMBL" id="JACJVP010000029">
    <property type="protein sequence ID" value="MBB6672634.1"/>
    <property type="molecule type" value="Genomic_DNA"/>
</dbReference>
<dbReference type="GO" id="GO:0006355">
    <property type="term" value="P:regulation of DNA-templated transcription"/>
    <property type="evidence" value="ECO:0007669"/>
    <property type="project" value="InterPro"/>
</dbReference>
<feature type="domain" description="Arc-like DNA binding" evidence="1">
    <location>
        <begin position="4"/>
        <end position="32"/>
    </location>
</feature>
<organism evidence="2 3">
    <name type="scientific">Cohnella nanjingensis</name>
    <dbReference type="NCBI Taxonomy" id="1387779"/>
    <lineage>
        <taxon>Bacteria</taxon>
        <taxon>Bacillati</taxon>
        <taxon>Bacillota</taxon>
        <taxon>Bacilli</taxon>
        <taxon>Bacillales</taxon>
        <taxon>Paenibacillaceae</taxon>
        <taxon>Cohnella</taxon>
    </lineage>
</organism>
<protein>
    <submittedName>
        <fullName evidence="2">Arc family DNA-binding protein</fullName>
    </submittedName>
</protein>
<dbReference type="InterPro" id="IPR013321">
    <property type="entry name" value="Arc_rbn_hlx_hlx"/>
</dbReference>
<evidence type="ECO:0000313" key="3">
    <source>
        <dbReference type="Proteomes" id="UP000547209"/>
    </source>
</evidence>
<gene>
    <name evidence="2" type="ORF">H7C19_18290</name>
</gene>
<evidence type="ECO:0000313" key="2">
    <source>
        <dbReference type="EMBL" id="MBB6672634.1"/>
    </source>
</evidence>
<evidence type="ECO:0000259" key="1">
    <source>
        <dbReference type="Pfam" id="PF03869"/>
    </source>
</evidence>
<dbReference type="Proteomes" id="UP000547209">
    <property type="component" value="Unassembled WGS sequence"/>
</dbReference>
<dbReference type="Pfam" id="PF03869">
    <property type="entry name" value="Arc"/>
    <property type="match status" value="1"/>
</dbReference>